<dbReference type="GO" id="GO:0005684">
    <property type="term" value="C:U2-type spliceosomal complex"/>
    <property type="evidence" value="ECO:0007669"/>
    <property type="project" value="TreeGrafter"/>
</dbReference>
<dbReference type="GO" id="GO:0070274">
    <property type="term" value="C:RES complex"/>
    <property type="evidence" value="ECO:0007669"/>
    <property type="project" value="TreeGrafter"/>
</dbReference>
<evidence type="ECO:0000256" key="2">
    <source>
        <dbReference type="SAM" id="MobiDB-lite"/>
    </source>
</evidence>
<dbReference type="GO" id="GO:0000398">
    <property type="term" value="P:mRNA splicing, via spliceosome"/>
    <property type="evidence" value="ECO:0007669"/>
    <property type="project" value="TreeGrafter"/>
</dbReference>
<evidence type="ECO:0000256" key="1">
    <source>
        <dbReference type="ARBA" id="ARBA00011069"/>
    </source>
</evidence>
<dbReference type="Pfam" id="PF09736">
    <property type="entry name" value="Bud13"/>
    <property type="match status" value="1"/>
</dbReference>
<feature type="compositionally biased region" description="Polar residues" evidence="2">
    <location>
        <begin position="85"/>
        <end position="98"/>
    </location>
</feature>
<dbReference type="AlphaFoldDB" id="A0A078AFT4"/>
<comment type="similarity">
    <text evidence="1">Belongs to the CWC26 family.</text>
</comment>
<sequence length="415" mass="48673">MFNDDEDQIIVISSQKVNKQKVLNQMPKISNDSGQQIVTYQKKTFVEERDPQQEKEQSEDEELQLILENAQGLTEAEKQMLINQRNLQKNQQPKNNWKTIEDQGVINNKKENQGNERKNKEHKARNKRINSSDNNSSSSDSDDSRQRRKRRRHDSSDESSDDQDDIKPIKSKRANIDSGINFFISKSYIDGDVDLSENEQSDKKPKLLEKAGLQSAQDLKEFNRQRDALINKQLQEQIGKEGFKQNQTIYRNKEGIKVDMKDKMLSEKDRLRIANENQLKQWKGGAKQMQEKVELKKQIEEAKREPFAKHEMDVQVENELRQQDRFGDPLKLLQSKNMRSSITKQMYRVITTASEYQYLLPRCKFPGPQNRFGIEPGHRWDGVERSNGYERKWADKVASKSANQDFYRKWAAEDM</sequence>
<evidence type="ECO:0000313" key="4">
    <source>
        <dbReference type="Proteomes" id="UP000039865"/>
    </source>
</evidence>
<feature type="compositionally biased region" description="Low complexity" evidence="2">
    <location>
        <begin position="129"/>
        <end position="139"/>
    </location>
</feature>
<dbReference type="OMA" id="CRYQTPY"/>
<dbReference type="OrthoDB" id="312697at2759"/>
<gene>
    <name evidence="3" type="primary">Contig19811.g21009</name>
    <name evidence="3" type="ORF">STYLEM_10135</name>
</gene>
<dbReference type="Proteomes" id="UP000039865">
    <property type="component" value="Unassembled WGS sequence"/>
</dbReference>
<dbReference type="InterPro" id="IPR051112">
    <property type="entry name" value="CWC26_splicing_factor"/>
</dbReference>
<dbReference type="PANTHER" id="PTHR31809">
    <property type="entry name" value="BUD13 HOMOLOG"/>
    <property type="match status" value="1"/>
</dbReference>
<name>A0A078AFT4_STYLE</name>
<dbReference type="EMBL" id="CCKQ01009624">
    <property type="protein sequence ID" value="CDW81125.1"/>
    <property type="molecule type" value="Genomic_DNA"/>
</dbReference>
<feature type="region of interest" description="Disordered" evidence="2">
    <location>
        <begin position="85"/>
        <end position="172"/>
    </location>
</feature>
<evidence type="ECO:0000313" key="3">
    <source>
        <dbReference type="EMBL" id="CDW81125.1"/>
    </source>
</evidence>
<reference evidence="3 4" key="1">
    <citation type="submission" date="2014-06" db="EMBL/GenBank/DDBJ databases">
        <authorList>
            <person name="Swart Estienne"/>
        </authorList>
    </citation>
    <scope>NUCLEOTIDE SEQUENCE [LARGE SCALE GENOMIC DNA]</scope>
    <source>
        <strain evidence="3 4">130c</strain>
    </source>
</reference>
<organism evidence="3 4">
    <name type="scientific">Stylonychia lemnae</name>
    <name type="common">Ciliate</name>
    <dbReference type="NCBI Taxonomy" id="5949"/>
    <lineage>
        <taxon>Eukaryota</taxon>
        <taxon>Sar</taxon>
        <taxon>Alveolata</taxon>
        <taxon>Ciliophora</taxon>
        <taxon>Intramacronucleata</taxon>
        <taxon>Spirotrichea</taxon>
        <taxon>Stichotrichia</taxon>
        <taxon>Sporadotrichida</taxon>
        <taxon>Oxytrichidae</taxon>
        <taxon>Stylonychinae</taxon>
        <taxon>Stylonychia</taxon>
    </lineage>
</organism>
<dbReference type="InterPro" id="IPR018609">
    <property type="entry name" value="Bud13"/>
</dbReference>
<dbReference type="GO" id="GO:0003723">
    <property type="term" value="F:RNA binding"/>
    <property type="evidence" value="ECO:0007669"/>
    <property type="project" value="TreeGrafter"/>
</dbReference>
<dbReference type="InParanoid" id="A0A078AFT4"/>
<keyword evidence="4" id="KW-1185">Reference proteome</keyword>
<accession>A0A078AFT4</accession>
<feature type="compositionally biased region" description="Basic and acidic residues" evidence="2">
    <location>
        <begin position="108"/>
        <end position="119"/>
    </location>
</feature>
<dbReference type="PANTHER" id="PTHR31809:SF0">
    <property type="entry name" value="BUD13 HOMOLOG"/>
    <property type="match status" value="1"/>
</dbReference>
<proteinExistence type="inferred from homology"/>
<protein>
    <submittedName>
        <fullName evidence="3">Uncharacterized protein</fullName>
    </submittedName>
</protein>